<dbReference type="Gene3D" id="1.20.910.10">
    <property type="entry name" value="Heme oxygenase-like"/>
    <property type="match status" value="1"/>
</dbReference>
<name>A0ABV0EFU3_9BURK</name>
<gene>
    <name evidence="1" type="ORF">V6E02_09990</name>
</gene>
<dbReference type="Proteomes" id="UP001482231">
    <property type="component" value="Unassembled WGS sequence"/>
</dbReference>
<proteinExistence type="predicted"/>
<evidence type="ECO:0000313" key="2">
    <source>
        <dbReference type="Proteomes" id="UP001482231"/>
    </source>
</evidence>
<sequence length="263" mass="28886">MAKQLDLSGVEPLRSKLAKHPIYGRVRDRAALRVFMEHHVYPVWDFMSLVKFLQGVIAPTSVPWVPRGDAAVRRFINEIVLEEESDEGVPGACHTYNYASHFELYCAAMSEVGADPTPARTFVELAESSGIEVALATGNVPEPAREFMRTTFDFIASGKPHVVAAAFSLGRESVIPSMFRALLERMGVTREQAPAFHYYLERHIHLDEGTHAPLALKLLENLCGGERERIAEARQAACAALSARIRFWDGVLAALPGSASAAA</sequence>
<comment type="caution">
    <text evidence="1">The sequence shown here is derived from an EMBL/GenBank/DDBJ whole genome shotgun (WGS) entry which is preliminary data.</text>
</comment>
<dbReference type="InterPro" id="IPR024423">
    <property type="entry name" value="DUF3050"/>
</dbReference>
<dbReference type="SUPFAM" id="SSF48613">
    <property type="entry name" value="Heme oxygenase-like"/>
    <property type="match status" value="1"/>
</dbReference>
<evidence type="ECO:0000313" key="1">
    <source>
        <dbReference type="EMBL" id="MEO1767541.1"/>
    </source>
</evidence>
<reference evidence="1 2" key="1">
    <citation type="submission" date="2024-02" db="EMBL/GenBank/DDBJ databases">
        <title>New thermophilic sulfur-oxidizing bacteria from a hot springs of the Uzon caldera (Kamchatka, Russia).</title>
        <authorList>
            <person name="Dukat A.M."/>
            <person name="Elcheninov A.G."/>
            <person name="Frolov E.N."/>
        </authorList>
    </citation>
    <scope>NUCLEOTIDE SEQUENCE [LARGE SCALE GENOMIC DNA]</scope>
    <source>
        <strain evidence="1 2">AK1</strain>
    </source>
</reference>
<protein>
    <submittedName>
        <fullName evidence="1">DUF3050 domain-containing protein</fullName>
    </submittedName>
</protein>
<accession>A0ABV0EFU3</accession>
<organism evidence="1 2">
    <name type="scientific">Thiobacter aerophilum</name>
    <dbReference type="NCBI Taxonomy" id="3121275"/>
    <lineage>
        <taxon>Bacteria</taxon>
        <taxon>Pseudomonadati</taxon>
        <taxon>Pseudomonadota</taxon>
        <taxon>Betaproteobacteria</taxon>
        <taxon>Burkholderiales</taxon>
        <taxon>Thiobacteraceae</taxon>
        <taxon>Thiobacter</taxon>
    </lineage>
</organism>
<dbReference type="EMBL" id="JBAJEX010000008">
    <property type="protein sequence ID" value="MEO1767541.1"/>
    <property type="molecule type" value="Genomic_DNA"/>
</dbReference>
<dbReference type="InterPro" id="IPR016084">
    <property type="entry name" value="Haem_Oase-like_multi-hlx"/>
</dbReference>
<dbReference type="RefSeq" id="WP_347308653.1">
    <property type="nucleotide sequence ID" value="NZ_JBAJEX010000008.1"/>
</dbReference>
<dbReference type="Pfam" id="PF11251">
    <property type="entry name" value="DUF3050"/>
    <property type="match status" value="1"/>
</dbReference>
<keyword evidence="2" id="KW-1185">Reference proteome</keyword>